<dbReference type="InterPro" id="IPR011343">
    <property type="entry name" value="DeoC"/>
</dbReference>
<evidence type="ECO:0000256" key="7">
    <source>
        <dbReference type="HAMAP-Rule" id="MF_00114"/>
    </source>
</evidence>
<dbReference type="GO" id="GO:0016052">
    <property type="term" value="P:carbohydrate catabolic process"/>
    <property type="evidence" value="ECO:0007669"/>
    <property type="project" value="TreeGrafter"/>
</dbReference>
<comment type="pathway">
    <text evidence="7">Carbohydrate degradation; 2-deoxy-D-ribose 1-phosphate degradation; D-glyceraldehyde 3-phosphate and acetaldehyde from 2-deoxy-alpha-D-ribose 1-phosphate: step 2/2.</text>
</comment>
<feature type="active site" description="Proton donor/acceptor" evidence="7">
    <location>
        <position position="201"/>
    </location>
</feature>
<dbReference type="PIRSF" id="PIRSF001357">
    <property type="entry name" value="DeoC"/>
    <property type="match status" value="1"/>
</dbReference>
<comment type="catalytic activity">
    <reaction evidence="5 7">
        <text>2-deoxy-D-ribose 5-phosphate = D-glyceraldehyde 3-phosphate + acetaldehyde</text>
        <dbReference type="Rhea" id="RHEA:12821"/>
        <dbReference type="ChEBI" id="CHEBI:15343"/>
        <dbReference type="ChEBI" id="CHEBI:59776"/>
        <dbReference type="ChEBI" id="CHEBI:62877"/>
        <dbReference type="EC" id="4.1.2.4"/>
    </reaction>
</comment>
<dbReference type="Gene3D" id="3.20.20.70">
    <property type="entry name" value="Aldolase class I"/>
    <property type="match status" value="1"/>
</dbReference>
<dbReference type="SMART" id="SM01133">
    <property type="entry name" value="DeoC"/>
    <property type="match status" value="1"/>
</dbReference>
<evidence type="ECO:0000256" key="4">
    <source>
        <dbReference type="ARBA" id="ARBA00023270"/>
    </source>
</evidence>
<dbReference type="NCBIfam" id="TIGR00126">
    <property type="entry name" value="deoC"/>
    <property type="match status" value="1"/>
</dbReference>
<feature type="active site" description="Proton donor/acceptor" evidence="7">
    <location>
        <position position="108"/>
    </location>
</feature>
<sequence>MSLEQTLTVERPSATVRDWQSVARSLDSTLLKADTTRDQAIALCEEAARYEMANVFVHPSYVALACDVLRGATTKVGAPIGFPLGAALTTTKRFETEEALRLGARELDMVMNIGALKSRDRRLVELDIRGVAEVAHAGDAVLKVILETTLLSLEEKIIACELSVLSGADFVKTCTGFSGGGASVDDVHLMRGVVGDRAKIKAAGGIRTAAVAIRMLDAGADRIGTSTAAQILRERGAE</sequence>
<organism evidence="8 9">
    <name type="scientific">Candidatus Korobacter versatilis</name>
    <dbReference type="NCBI Taxonomy" id="658062"/>
    <lineage>
        <taxon>Bacteria</taxon>
        <taxon>Pseudomonadati</taxon>
        <taxon>Acidobacteriota</taxon>
        <taxon>Terriglobia</taxon>
        <taxon>Terriglobales</taxon>
        <taxon>Candidatus Korobacteraceae</taxon>
        <taxon>Candidatus Korobacter</taxon>
    </lineage>
</organism>
<dbReference type="Proteomes" id="UP000779809">
    <property type="component" value="Unassembled WGS sequence"/>
</dbReference>
<proteinExistence type="inferred from homology"/>
<name>A0A932A6F7_9BACT</name>
<dbReference type="GO" id="GO:0004139">
    <property type="term" value="F:deoxyribose-phosphate aldolase activity"/>
    <property type="evidence" value="ECO:0007669"/>
    <property type="project" value="UniProtKB-UniRule"/>
</dbReference>
<keyword evidence="4 7" id="KW-0704">Schiff base</keyword>
<dbReference type="PANTHER" id="PTHR10889">
    <property type="entry name" value="DEOXYRIBOSE-PHOSPHATE ALDOLASE"/>
    <property type="match status" value="1"/>
</dbReference>
<comment type="subcellular location">
    <subcellularLocation>
        <location evidence="7">Cytoplasm</location>
    </subcellularLocation>
</comment>
<dbReference type="EMBL" id="JACPNR010000004">
    <property type="protein sequence ID" value="MBI2677432.1"/>
    <property type="molecule type" value="Genomic_DNA"/>
</dbReference>
<dbReference type="GO" id="GO:0006018">
    <property type="term" value="P:2-deoxyribose 1-phosphate catabolic process"/>
    <property type="evidence" value="ECO:0007669"/>
    <property type="project" value="UniProtKB-UniRule"/>
</dbReference>
<feature type="active site" description="Schiff-base intermediate with acetaldehyde" evidence="7">
    <location>
        <position position="172"/>
    </location>
</feature>
<dbReference type="HAMAP" id="MF_00114">
    <property type="entry name" value="DeoC_type1"/>
    <property type="match status" value="1"/>
</dbReference>
<evidence type="ECO:0000256" key="1">
    <source>
        <dbReference type="ARBA" id="ARBA00010936"/>
    </source>
</evidence>
<keyword evidence="2 7" id="KW-0963">Cytoplasm</keyword>
<evidence type="ECO:0000256" key="6">
    <source>
        <dbReference type="ARBA" id="ARBA00056337"/>
    </source>
</evidence>
<comment type="function">
    <text evidence="6 7">Catalyzes a reversible aldol reaction between acetaldehyde and D-glyceraldehyde 3-phosphate to generate 2-deoxy-D-ribose 5-phosphate.</text>
</comment>
<evidence type="ECO:0000256" key="5">
    <source>
        <dbReference type="ARBA" id="ARBA00048791"/>
    </source>
</evidence>
<dbReference type="InterPro" id="IPR002915">
    <property type="entry name" value="DeoC/FbaB/LacD_aldolase"/>
</dbReference>
<dbReference type="GO" id="GO:0009264">
    <property type="term" value="P:deoxyribonucleotide catabolic process"/>
    <property type="evidence" value="ECO:0007669"/>
    <property type="project" value="UniProtKB-UniRule"/>
</dbReference>
<dbReference type="GO" id="GO:0005737">
    <property type="term" value="C:cytoplasm"/>
    <property type="evidence" value="ECO:0007669"/>
    <property type="project" value="UniProtKB-SubCell"/>
</dbReference>
<protein>
    <recommendedName>
        <fullName evidence="7">Deoxyribose-phosphate aldolase</fullName>
        <shortName evidence="7">DERA</shortName>
        <ecNumber evidence="7">4.1.2.4</ecNumber>
    </recommendedName>
    <alternativeName>
        <fullName evidence="7">2-deoxy-D-ribose 5-phosphate aldolase</fullName>
    </alternativeName>
    <alternativeName>
        <fullName evidence="7">Phosphodeoxyriboaldolase</fullName>
        <shortName evidence="7">Deoxyriboaldolase</shortName>
    </alternativeName>
</protein>
<dbReference type="FunFam" id="3.20.20.70:FF:000044">
    <property type="entry name" value="Deoxyribose-phosphate aldolase"/>
    <property type="match status" value="1"/>
</dbReference>
<gene>
    <name evidence="7 8" type="primary">deoC</name>
    <name evidence="8" type="ORF">HYX28_01475</name>
</gene>
<comment type="caution">
    <text evidence="8">The sequence shown here is derived from an EMBL/GenBank/DDBJ whole genome shotgun (WGS) entry which is preliminary data.</text>
</comment>
<dbReference type="AlphaFoldDB" id="A0A932A6F7"/>
<dbReference type="InterPro" id="IPR028581">
    <property type="entry name" value="DeoC_typeI"/>
</dbReference>
<dbReference type="PANTHER" id="PTHR10889:SF1">
    <property type="entry name" value="DEOXYRIBOSE-PHOSPHATE ALDOLASE"/>
    <property type="match status" value="1"/>
</dbReference>
<evidence type="ECO:0000256" key="2">
    <source>
        <dbReference type="ARBA" id="ARBA00022490"/>
    </source>
</evidence>
<keyword evidence="3 7" id="KW-0456">Lyase</keyword>
<evidence type="ECO:0000313" key="8">
    <source>
        <dbReference type="EMBL" id="MBI2677432.1"/>
    </source>
</evidence>
<dbReference type="EC" id="4.1.2.4" evidence="7"/>
<dbReference type="CDD" id="cd00959">
    <property type="entry name" value="DeoC"/>
    <property type="match status" value="1"/>
</dbReference>
<comment type="similarity">
    <text evidence="1 7">Belongs to the DeoC/FbaB aldolase family. DeoC type 1 subfamily.</text>
</comment>
<reference evidence="8" key="1">
    <citation type="submission" date="2020-07" db="EMBL/GenBank/DDBJ databases">
        <title>Huge and variable diversity of episymbiotic CPR bacteria and DPANN archaea in groundwater ecosystems.</title>
        <authorList>
            <person name="He C.Y."/>
            <person name="Keren R."/>
            <person name="Whittaker M."/>
            <person name="Farag I.F."/>
            <person name="Doudna J."/>
            <person name="Cate J.H.D."/>
            <person name="Banfield J.F."/>
        </authorList>
    </citation>
    <scope>NUCLEOTIDE SEQUENCE</scope>
    <source>
        <strain evidence="8">NC_groundwater_580_Pr5_B-0.1um_64_19</strain>
    </source>
</reference>
<dbReference type="InterPro" id="IPR013785">
    <property type="entry name" value="Aldolase_TIM"/>
</dbReference>
<evidence type="ECO:0000256" key="3">
    <source>
        <dbReference type="ARBA" id="ARBA00023239"/>
    </source>
</evidence>
<dbReference type="SUPFAM" id="SSF51569">
    <property type="entry name" value="Aldolase"/>
    <property type="match status" value="1"/>
</dbReference>
<dbReference type="Pfam" id="PF01791">
    <property type="entry name" value="DeoC"/>
    <property type="match status" value="1"/>
</dbReference>
<accession>A0A932A6F7</accession>
<evidence type="ECO:0000313" key="9">
    <source>
        <dbReference type="Proteomes" id="UP000779809"/>
    </source>
</evidence>